<protein>
    <recommendedName>
        <fullName evidence="4">Secreted protein</fullName>
    </recommendedName>
</protein>
<organism evidence="2 3">
    <name type="scientific">Poecilia mexicana</name>
    <dbReference type="NCBI Taxonomy" id="48701"/>
    <lineage>
        <taxon>Eukaryota</taxon>
        <taxon>Metazoa</taxon>
        <taxon>Chordata</taxon>
        <taxon>Craniata</taxon>
        <taxon>Vertebrata</taxon>
        <taxon>Euteleostomi</taxon>
        <taxon>Actinopterygii</taxon>
        <taxon>Neopterygii</taxon>
        <taxon>Teleostei</taxon>
        <taxon>Neoteleostei</taxon>
        <taxon>Acanthomorphata</taxon>
        <taxon>Ovalentaria</taxon>
        <taxon>Atherinomorphae</taxon>
        <taxon>Cyprinodontiformes</taxon>
        <taxon>Poeciliidae</taxon>
        <taxon>Poeciliinae</taxon>
        <taxon>Poecilia</taxon>
    </lineage>
</organism>
<reference evidence="2" key="1">
    <citation type="submission" date="2025-08" db="UniProtKB">
        <authorList>
            <consortium name="Ensembl"/>
        </authorList>
    </citation>
    <scope>IDENTIFICATION</scope>
</reference>
<evidence type="ECO:0000313" key="3">
    <source>
        <dbReference type="Proteomes" id="UP000261480"/>
    </source>
</evidence>
<keyword evidence="1" id="KW-0732">Signal</keyword>
<dbReference type="AlphaFoldDB" id="A0A3B3WR64"/>
<sequence length="94" mass="11452">MNHVHALFLSFFFPSLSFSHTRTQLGRKQLSTFTFLTPPFLPPRLPEETLLRDVLWLIETTFNLRQLPPALVWRERERENEREREWEEGEKEKR</sequence>
<reference evidence="2" key="2">
    <citation type="submission" date="2025-09" db="UniProtKB">
        <authorList>
            <consortium name="Ensembl"/>
        </authorList>
    </citation>
    <scope>IDENTIFICATION</scope>
</reference>
<evidence type="ECO:0000313" key="2">
    <source>
        <dbReference type="Ensembl" id="ENSPMEP00000005275.1"/>
    </source>
</evidence>
<dbReference type="Proteomes" id="UP000261480">
    <property type="component" value="Unplaced"/>
</dbReference>
<feature type="signal peptide" evidence="1">
    <location>
        <begin position="1"/>
        <end position="19"/>
    </location>
</feature>
<feature type="chain" id="PRO_5017325358" description="Secreted protein" evidence="1">
    <location>
        <begin position="20"/>
        <end position="94"/>
    </location>
</feature>
<keyword evidence="3" id="KW-1185">Reference proteome</keyword>
<name>A0A3B3WR64_9TELE</name>
<evidence type="ECO:0008006" key="4">
    <source>
        <dbReference type="Google" id="ProtNLM"/>
    </source>
</evidence>
<evidence type="ECO:0000256" key="1">
    <source>
        <dbReference type="SAM" id="SignalP"/>
    </source>
</evidence>
<accession>A0A3B3WR64</accession>
<dbReference type="Ensembl" id="ENSPMET00000007769.1">
    <property type="protein sequence ID" value="ENSPMEP00000005275.1"/>
    <property type="gene ID" value="ENSPMEG00000006619.1"/>
</dbReference>
<proteinExistence type="predicted"/>